<evidence type="ECO:0000256" key="1">
    <source>
        <dbReference type="ARBA" id="ARBA00001974"/>
    </source>
</evidence>
<dbReference type="Gene3D" id="3.50.50.60">
    <property type="entry name" value="FAD/NAD(P)-binding domain"/>
    <property type="match status" value="2"/>
</dbReference>
<evidence type="ECO:0000256" key="5">
    <source>
        <dbReference type="ARBA" id="ARBA00022679"/>
    </source>
</evidence>
<comment type="function">
    <text evidence="10">Catalyzes the folate-dependent formation of 5-methyl-uridine at position 54 (M-5-U54) in all tRNAs.</text>
</comment>
<evidence type="ECO:0000256" key="6">
    <source>
        <dbReference type="ARBA" id="ARBA00022694"/>
    </source>
</evidence>
<name>A0ABY3B4P3_9BACL</name>
<dbReference type="GO" id="GO:0032259">
    <property type="term" value="P:methylation"/>
    <property type="evidence" value="ECO:0007669"/>
    <property type="project" value="UniProtKB-KW"/>
</dbReference>
<evidence type="ECO:0000256" key="10">
    <source>
        <dbReference type="HAMAP-Rule" id="MF_01037"/>
    </source>
</evidence>
<accession>A0ABY3B4P3</accession>
<dbReference type="Pfam" id="PF01134">
    <property type="entry name" value="GIDA"/>
    <property type="match status" value="1"/>
</dbReference>
<dbReference type="RefSeq" id="WP_142612957.1">
    <property type="nucleotide sequence ID" value="NZ_VIJZ01000004.1"/>
</dbReference>
<dbReference type="PANTHER" id="PTHR11806">
    <property type="entry name" value="GLUCOSE INHIBITED DIVISION PROTEIN A"/>
    <property type="match status" value="1"/>
</dbReference>
<keyword evidence="6 10" id="KW-0819">tRNA processing</keyword>
<keyword evidence="9 10" id="KW-0520">NAD</keyword>
<dbReference type="PROSITE" id="PS01281">
    <property type="entry name" value="GIDA_2"/>
    <property type="match status" value="1"/>
</dbReference>
<gene>
    <name evidence="10 12" type="primary">trmFO</name>
    <name evidence="12" type="ORF">FKV70_11810</name>
</gene>
<dbReference type="InterPro" id="IPR002218">
    <property type="entry name" value="MnmG-rel"/>
</dbReference>
<evidence type="ECO:0000256" key="3">
    <source>
        <dbReference type="ARBA" id="ARBA00022603"/>
    </source>
</evidence>
<dbReference type="EC" id="2.1.1.74" evidence="10"/>
<comment type="caution">
    <text evidence="12">The sequence shown here is derived from an EMBL/GenBank/DDBJ whole genome shotgun (WGS) entry which is preliminary data.</text>
</comment>
<keyword evidence="5 10" id="KW-0808">Transferase</keyword>
<dbReference type="HAMAP" id="MF_01037">
    <property type="entry name" value="TrmFO"/>
    <property type="match status" value="1"/>
</dbReference>
<dbReference type="InterPro" id="IPR036188">
    <property type="entry name" value="FAD/NAD-bd_sf"/>
</dbReference>
<evidence type="ECO:0000256" key="4">
    <source>
        <dbReference type="ARBA" id="ARBA00022630"/>
    </source>
</evidence>
<keyword evidence="8 10" id="KW-0521">NADP</keyword>
<dbReference type="PANTHER" id="PTHR11806:SF2">
    <property type="entry name" value="METHYLENETETRAHYDROFOLATE--TRNA-(URACIL-5-)-METHYLTRANSFERASE TRMFO"/>
    <property type="match status" value="1"/>
</dbReference>
<evidence type="ECO:0000256" key="9">
    <source>
        <dbReference type="ARBA" id="ARBA00023027"/>
    </source>
</evidence>
<comment type="catalytic activity">
    <reaction evidence="10">
        <text>uridine(54) in tRNA + (6R)-5,10-methylene-5,6,7,8-tetrahydrofolate + NADPH + H(+) = 5-methyluridine(54) in tRNA + (6S)-5,6,7,8-tetrahydrofolate + NADP(+)</text>
        <dbReference type="Rhea" id="RHEA:62372"/>
        <dbReference type="Rhea" id="RHEA-COMP:10167"/>
        <dbReference type="Rhea" id="RHEA-COMP:10193"/>
        <dbReference type="ChEBI" id="CHEBI:15378"/>
        <dbReference type="ChEBI" id="CHEBI:15636"/>
        <dbReference type="ChEBI" id="CHEBI:57453"/>
        <dbReference type="ChEBI" id="CHEBI:57783"/>
        <dbReference type="ChEBI" id="CHEBI:58349"/>
        <dbReference type="ChEBI" id="CHEBI:65315"/>
        <dbReference type="ChEBI" id="CHEBI:74447"/>
        <dbReference type="EC" id="2.1.1.74"/>
    </reaction>
</comment>
<evidence type="ECO:0000313" key="13">
    <source>
        <dbReference type="Proteomes" id="UP000319219"/>
    </source>
</evidence>
<proteinExistence type="inferred from homology"/>
<dbReference type="GO" id="GO:0047151">
    <property type="term" value="F:tRNA (uracil(54)-C5)-methyltransferase activity, 5,10-methylenetetrahydrofolate-dependent"/>
    <property type="evidence" value="ECO:0007669"/>
    <property type="project" value="UniProtKB-EC"/>
</dbReference>
<dbReference type="Proteomes" id="UP000319219">
    <property type="component" value="Unassembled WGS sequence"/>
</dbReference>
<dbReference type="SUPFAM" id="SSF51905">
    <property type="entry name" value="FAD/NAD(P)-binding domain"/>
    <property type="match status" value="1"/>
</dbReference>
<comment type="catalytic activity">
    <reaction evidence="10">
        <text>uridine(54) in tRNA + (6R)-5,10-methylene-5,6,7,8-tetrahydrofolate + NADH + H(+) = 5-methyluridine(54) in tRNA + (6S)-5,6,7,8-tetrahydrofolate + NAD(+)</text>
        <dbReference type="Rhea" id="RHEA:16873"/>
        <dbReference type="Rhea" id="RHEA-COMP:10167"/>
        <dbReference type="Rhea" id="RHEA-COMP:10193"/>
        <dbReference type="ChEBI" id="CHEBI:15378"/>
        <dbReference type="ChEBI" id="CHEBI:15636"/>
        <dbReference type="ChEBI" id="CHEBI:57453"/>
        <dbReference type="ChEBI" id="CHEBI:57540"/>
        <dbReference type="ChEBI" id="CHEBI:57945"/>
        <dbReference type="ChEBI" id="CHEBI:65315"/>
        <dbReference type="ChEBI" id="CHEBI:74447"/>
        <dbReference type="EC" id="2.1.1.74"/>
    </reaction>
</comment>
<comment type="similarity">
    <text evidence="10">Belongs to the MnmG family. TrmFO subfamily.</text>
</comment>
<evidence type="ECO:0000259" key="11">
    <source>
        <dbReference type="Pfam" id="PF01134"/>
    </source>
</evidence>
<dbReference type="NCBIfam" id="TIGR00137">
    <property type="entry name" value="gid_trmFO"/>
    <property type="match status" value="1"/>
</dbReference>
<dbReference type="InterPro" id="IPR040131">
    <property type="entry name" value="MnmG_N"/>
</dbReference>
<feature type="binding site" evidence="10">
    <location>
        <begin position="11"/>
        <end position="16"/>
    </location>
    <ligand>
        <name>FAD</name>
        <dbReference type="ChEBI" id="CHEBI:57692"/>
    </ligand>
</feature>
<evidence type="ECO:0000256" key="2">
    <source>
        <dbReference type="ARBA" id="ARBA00022490"/>
    </source>
</evidence>
<evidence type="ECO:0000313" key="12">
    <source>
        <dbReference type="EMBL" id="TQR98853.1"/>
    </source>
</evidence>
<comment type="cofactor">
    <cofactor evidence="1 10">
        <name>FAD</name>
        <dbReference type="ChEBI" id="CHEBI:57692"/>
    </cofactor>
</comment>
<reference evidence="12 13" key="1">
    <citation type="submission" date="2019-07" db="EMBL/GenBank/DDBJ databases">
        <title>Paenibacillus ottowii sp. nov. isolated from a fermentation system processing bovine manure.</title>
        <authorList>
            <person name="Velazquez L.F."/>
            <person name="Rajbanshi S."/>
            <person name="Guan S."/>
            <person name="Hinchee M."/>
            <person name="Welsh A."/>
        </authorList>
    </citation>
    <scope>NUCLEOTIDE SEQUENCE [LARGE SCALE GENOMIC DNA]</scope>
    <source>
        <strain evidence="12 13">MS2379</strain>
    </source>
</reference>
<dbReference type="InterPro" id="IPR020595">
    <property type="entry name" value="MnmG-rel_CS"/>
</dbReference>
<organism evidence="12 13">
    <name type="scientific">Paenibacillus ottowii</name>
    <dbReference type="NCBI Taxonomy" id="2315729"/>
    <lineage>
        <taxon>Bacteria</taxon>
        <taxon>Bacillati</taxon>
        <taxon>Bacillota</taxon>
        <taxon>Bacilli</taxon>
        <taxon>Bacillales</taxon>
        <taxon>Paenibacillaceae</taxon>
        <taxon>Paenibacillus</taxon>
    </lineage>
</organism>
<dbReference type="EMBL" id="VIJZ01000004">
    <property type="protein sequence ID" value="TQR98853.1"/>
    <property type="molecule type" value="Genomic_DNA"/>
</dbReference>
<keyword evidence="7 10" id="KW-0274">FAD</keyword>
<keyword evidence="4 10" id="KW-0285">Flavoprotein</keyword>
<feature type="domain" description="MnmG N-terminal" evidence="11">
    <location>
        <begin position="6"/>
        <end position="370"/>
    </location>
</feature>
<dbReference type="InterPro" id="IPR004417">
    <property type="entry name" value="TrmFO"/>
</dbReference>
<comment type="subcellular location">
    <subcellularLocation>
        <location evidence="10">Cytoplasm</location>
    </subcellularLocation>
</comment>
<evidence type="ECO:0000256" key="7">
    <source>
        <dbReference type="ARBA" id="ARBA00022827"/>
    </source>
</evidence>
<protein>
    <recommendedName>
        <fullName evidence="10">Methylenetetrahydrofolate--tRNA-(uracil-5-)-methyltransferase TrmFO</fullName>
        <ecNumber evidence="10">2.1.1.74</ecNumber>
    </recommendedName>
    <alternativeName>
        <fullName evidence="10">Folate-dependent tRNA (uracil-5-)-methyltransferase</fullName>
    </alternativeName>
    <alternativeName>
        <fullName evidence="10">Folate-dependent tRNA(M-5-U54)-methyltransferase</fullName>
    </alternativeName>
</protein>
<keyword evidence="13" id="KW-1185">Reference proteome</keyword>
<dbReference type="NCBIfam" id="NF003739">
    <property type="entry name" value="PRK05335.1"/>
    <property type="match status" value="1"/>
</dbReference>
<keyword evidence="3 10" id="KW-0489">Methyltransferase</keyword>
<sequence length="446" mass="49074">MSELQKVTVIGAGLAGSEAAWQIASSGVPVKLYEMRPVVKTPAHHTDKFAELVCSNSLRANGLTNAVGVLKEEMRMLNSLVLSAADRHAVPAGGALAVDRDGFSGHITDTLHQHPLIEVVNEELQELPQDGIVVVATGPLTSPALSEQIKTLMGEEYFYFYDAAAPIVEKDSIDMSKVYLASRYDKGEAAYLNCPMSEAEFDAFYEALITAEVAQVKEFEKEIYFEGCMPIEVMMQRGKQTALFGPMKPVGLVNPHTGELPYAVVQLRQDNAAGTLYNLVGFQTHLKWGEQKRVFSMIPGLEEAEFVRYGVMHRNTFINSPQQLHPTYQFKGRSNLFFAGQMTGVEGYVESAASGLLAGINAARAARGQEMFVFPAETTLGSMARYITTADFKHFQPMNANFGLLPKLETRIRNKKEKNEALANRALESLRAYINQTGVMSTEVQA</sequence>
<evidence type="ECO:0000256" key="8">
    <source>
        <dbReference type="ARBA" id="ARBA00022857"/>
    </source>
</evidence>
<keyword evidence="2 10" id="KW-0963">Cytoplasm</keyword>